<dbReference type="SUPFAM" id="SSF50037">
    <property type="entry name" value="C-terminal domain of transcriptional repressors"/>
    <property type="match status" value="1"/>
</dbReference>
<dbReference type="PANTHER" id="PTHR12835:SF5">
    <property type="entry name" value="BIOTIN--PROTEIN LIGASE"/>
    <property type="match status" value="1"/>
</dbReference>
<dbReference type="EMBL" id="JALBUF010000011">
    <property type="protein sequence ID" value="MCI0184275.1"/>
    <property type="molecule type" value="Genomic_DNA"/>
</dbReference>
<sequence length="274" mass="30563">MCETHELSSLSIDSYLLDRSAHVPIYLFDQVESTNDLAYGYLSNPAIDMVAVLAETQTSGRGRRGRAWTSPKGAGLLMSIGLSYESSPALHYEEWPLLASWALHRALTRVIHENVHIKWPNDIVLNEKKLAGILTELSSSAKRRNLIIGFGINVNLRLEDLPEELRKKATSMFVETGQMYNRNKLAALIIDEVQQLRKDVSHGLRFSDIHEEWVAHCQTIGRHVRIVQGRDLIEGVASSIDHSGILTVIDDTGTHHRIASGEIIETSPLGQLSV</sequence>
<dbReference type="GO" id="GO:0005737">
    <property type="term" value="C:cytoplasm"/>
    <property type="evidence" value="ECO:0007669"/>
    <property type="project" value="TreeGrafter"/>
</dbReference>
<protein>
    <recommendedName>
        <fullName evidence="5">biotin--[biotin carboxyl-carrier protein] ligase</fullName>
        <ecNumber evidence="5">6.3.4.15</ecNumber>
    </recommendedName>
</protein>
<dbReference type="Gene3D" id="2.30.30.100">
    <property type="match status" value="1"/>
</dbReference>
<name>A0A9X1VAL8_9BACL</name>
<dbReference type="InterPro" id="IPR003142">
    <property type="entry name" value="BPL_C"/>
</dbReference>
<keyword evidence="4" id="KW-0092">Biotin</keyword>
<proteinExistence type="predicted"/>
<dbReference type="SUPFAM" id="SSF55681">
    <property type="entry name" value="Class II aaRS and biotin synthetases"/>
    <property type="match status" value="1"/>
</dbReference>
<organism evidence="7 8">
    <name type="scientific">Sulfoacidibacillus ferrooxidans</name>
    <dbReference type="NCBI Taxonomy" id="2005001"/>
    <lineage>
        <taxon>Bacteria</taxon>
        <taxon>Bacillati</taxon>
        <taxon>Bacillota</taxon>
        <taxon>Bacilli</taxon>
        <taxon>Bacillales</taxon>
        <taxon>Alicyclobacillaceae</taxon>
        <taxon>Sulfoacidibacillus</taxon>
    </lineage>
</organism>
<dbReference type="InterPro" id="IPR045864">
    <property type="entry name" value="aa-tRNA-synth_II/BPL/LPL"/>
</dbReference>
<keyword evidence="3" id="KW-0067">ATP-binding</keyword>
<dbReference type="Pfam" id="PF03099">
    <property type="entry name" value="BPL_LplA_LipB"/>
    <property type="match status" value="1"/>
</dbReference>
<dbReference type="RefSeq" id="WP_241715791.1">
    <property type="nucleotide sequence ID" value="NZ_JALBUF010000011.1"/>
</dbReference>
<dbReference type="GO" id="GO:0004077">
    <property type="term" value="F:biotin--[biotin carboxyl-carrier protein] ligase activity"/>
    <property type="evidence" value="ECO:0007669"/>
    <property type="project" value="UniProtKB-EC"/>
</dbReference>
<keyword evidence="1 7" id="KW-0436">Ligase</keyword>
<evidence type="ECO:0000313" key="7">
    <source>
        <dbReference type="EMBL" id="MCI0184275.1"/>
    </source>
</evidence>
<dbReference type="AlphaFoldDB" id="A0A9X1VAL8"/>
<dbReference type="GO" id="GO:0005524">
    <property type="term" value="F:ATP binding"/>
    <property type="evidence" value="ECO:0007669"/>
    <property type="project" value="UniProtKB-KW"/>
</dbReference>
<evidence type="ECO:0000259" key="6">
    <source>
        <dbReference type="PROSITE" id="PS51733"/>
    </source>
</evidence>
<dbReference type="CDD" id="cd16442">
    <property type="entry name" value="BPL"/>
    <property type="match status" value="1"/>
</dbReference>
<dbReference type="PANTHER" id="PTHR12835">
    <property type="entry name" value="BIOTIN PROTEIN LIGASE"/>
    <property type="match status" value="1"/>
</dbReference>
<dbReference type="InterPro" id="IPR004143">
    <property type="entry name" value="BPL_LPL_catalytic"/>
</dbReference>
<reference evidence="7" key="1">
    <citation type="submission" date="2022-03" db="EMBL/GenBank/DDBJ databases">
        <title>Draft Genome Sequence of Firmicute Strain S0AB, a Heterotrophic Iron/Sulfur-Oxidizing Extreme Acidophile.</title>
        <authorList>
            <person name="Vergara E."/>
            <person name="Pakostova E."/>
            <person name="Johnson D.B."/>
            <person name="Holmes D.S."/>
        </authorList>
    </citation>
    <scope>NUCLEOTIDE SEQUENCE</scope>
    <source>
        <strain evidence="7">S0AB</strain>
    </source>
</reference>
<dbReference type="NCBIfam" id="TIGR00121">
    <property type="entry name" value="birA_ligase"/>
    <property type="match status" value="1"/>
</dbReference>
<dbReference type="GO" id="GO:0016740">
    <property type="term" value="F:transferase activity"/>
    <property type="evidence" value="ECO:0007669"/>
    <property type="project" value="UniProtKB-ARBA"/>
</dbReference>
<dbReference type="InterPro" id="IPR008988">
    <property type="entry name" value="Transcriptional_repressor_C"/>
</dbReference>
<evidence type="ECO:0000313" key="8">
    <source>
        <dbReference type="Proteomes" id="UP001139263"/>
    </source>
</evidence>
<accession>A0A9X1VAL8</accession>
<dbReference type="PROSITE" id="PS51733">
    <property type="entry name" value="BPL_LPL_CATALYTIC"/>
    <property type="match status" value="1"/>
</dbReference>
<keyword evidence="2" id="KW-0547">Nucleotide-binding</keyword>
<feature type="domain" description="BPL/LPL catalytic" evidence="6">
    <location>
        <begin position="21"/>
        <end position="201"/>
    </location>
</feature>
<dbReference type="Gene3D" id="3.30.930.10">
    <property type="entry name" value="Bira Bifunctional Protein, Domain 2"/>
    <property type="match status" value="1"/>
</dbReference>
<evidence type="ECO:0000256" key="2">
    <source>
        <dbReference type="ARBA" id="ARBA00022741"/>
    </source>
</evidence>
<evidence type="ECO:0000256" key="5">
    <source>
        <dbReference type="ARBA" id="ARBA00024227"/>
    </source>
</evidence>
<evidence type="ECO:0000256" key="1">
    <source>
        <dbReference type="ARBA" id="ARBA00022598"/>
    </source>
</evidence>
<dbReference type="EC" id="6.3.4.15" evidence="5"/>
<dbReference type="GO" id="GO:0009249">
    <property type="term" value="P:protein lipoylation"/>
    <property type="evidence" value="ECO:0007669"/>
    <property type="project" value="UniProtKB-ARBA"/>
</dbReference>
<dbReference type="Pfam" id="PF02237">
    <property type="entry name" value="BPL_C"/>
    <property type="match status" value="1"/>
</dbReference>
<keyword evidence="8" id="KW-1185">Reference proteome</keyword>
<evidence type="ECO:0000256" key="4">
    <source>
        <dbReference type="ARBA" id="ARBA00023267"/>
    </source>
</evidence>
<dbReference type="Proteomes" id="UP001139263">
    <property type="component" value="Unassembled WGS sequence"/>
</dbReference>
<gene>
    <name evidence="7" type="primary">birA</name>
    <name evidence="7" type="ORF">MM817_02570</name>
</gene>
<dbReference type="InterPro" id="IPR004408">
    <property type="entry name" value="Biotin_CoA_COase_ligase"/>
</dbReference>
<comment type="caution">
    <text evidence="7">The sequence shown here is derived from an EMBL/GenBank/DDBJ whole genome shotgun (WGS) entry which is preliminary data.</text>
</comment>
<evidence type="ECO:0000256" key="3">
    <source>
        <dbReference type="ARBA" id="ARBA00022840"/>
    </source>
</evidence>